<dbReference type="PIRSF" id="PIRSF001589">
    <property type="entry name" value="Asn_synthetase_glu-h"/>
    <property type="match status" value="1"/>
</dbReference>
<evidence type="ECO:0000256" key="3">
    <source>
        <dbReference type="ARBA" id="ARBA00012737"/>
    </source>
</evidence>
<dbReference type="InterPro" id="IPR001962">
    <property type="entry name" value="Asn_synthase"/>
</dbReference>
<dbReference type="CDD" id="cd01991">
    <property type="entry name" value="Asn_synthase_B_C"/>
    <property type="match status" value="1"/>
</dbReference>
<keyword evidence="6" id="KW-0028">Amino-acid biosynthesis</keyword>
<comment type="catalytic activity">
    <reaction evidence="7">
        <text>L-aspartate + L-glutamine + ATP + H2O = L-asparagine + L-glutamate + AMP + diphosphate + H(+)</text>
        <dbReference type="Rhea" id="RHEA:12228"/>
        <dbReference type="ChEBI" id="CHEBI:15377"/>
        <dbReference type="ChEBI" id="CHEBI:15378"/>
        <dbReference type="ChEBI" id="CHEBI:29985"/>
        <dbReference type="ChEBI" id="CHEBI:29991"/>
        <dbReference type="ChEBI" id="CHEBI:30616"/>
        <dbReference type="ChEBI" id="CHEBI:33019"/>
        <dbReference type="ChEBI" id="CHEBI:58048"/>
        <dbReference type="ChEBI" id="CHEBI:58359"/>
        <dbReference type="ChEBI" id="CHEBI:456215"/>
        <dbReference type="EC" id="6.3.5.4"/>
    </reaction>
</comment>
<comment type="caution">
    <text evidence="12">The sequence shown here is derived from an EMBL/GenBank/DDBJ whole genome shotgun (WGS) entry which is preliminary data.</text>
</comment>
<protein>
    <recommendedName>
        <fullName evidence="3">asparagine synthase (glutamine-hydrolyzing)</fullName>
        <ecNumber evidence="3">6.3.5.4</ecNumber>
    </recommendedName>
</protein>
<dbReference type="EC" id="6.3.5.4" evidence="3"/>
<dbReference type="GO" id="GO:0005524">
    <property type="term" value="F:ATP binding"/>
    <property type="evidence" value="ECO:0007669"/>
    <property type="project" value="UniProtKB-KW"/>
</dbReference>
<evidence type="ECO:0000256" key="7">
    <source>
        <dbReference type="ARBA" id="ARBA00048741"/>
    </source>
</evidence>
<evidence type="ECO:0000259" key="10">
    <source>
        <dbReference type="Pfam" id="PF00733"/>
    </source>
</evidence>
<dbReference type="InterPro" id="IPR014729">
    <property type="entry name" value="Rossmann-like_a/b/a_fold"/>
</dbReference>
<dbReference type="Pfam" id="PF13537">
    <property type="entry name" value="GATase_7"/>
    <property type="match status" value="1"/>
</dbReference>
<keyword evidence="4 8" id="KW-0547">Nucleotide-binding</keyword>
<evidence type="ECO:0000256" key="8">
    <source>
        <dbReference type="PIRSR" id="PIRSR001589-2"/>
    </source>
</evidence>
<evidence type="ECO:0000256" key="9">
    <source>
        <dbReference type="PIRSR" id="PIRSR001589-3"/>
    </source>
</evidence>
<evidence type="ECO:0000256" key="1">
    <source>
        <dbReference type="ARBA" id="ARBA00005187"/>
    </source>
</evidence>
<dbReference type="RefSeq" id="WP_190836395.1">
    <property type="nucleotide sequence ID" value="NZ_CAWPPI010000109.1"/>
</dbReference>
<sequence>MLFNHHKLNKYTISSTKVSSTWCVAWGKVDFITENVAWRDEQFAVVIPDTSYHHPAEQFAISPNEQFVLIGDVWLSNRAELLQQLGINPSEWMGTDCQVIAQIWQQLGCESLRKLVGMFGLVVWDRQRQVLWLGRDRVGASTLYYTTTGPTRWIASALRSLTPYRSAELDKVALRDYLCCAFVPGEQTLWKQVREIRPGTVRQFPHQTVHTYWQLQEQIIGADEPLEWHSDRLRTLLHQVVHEYLPPNQAVGVFLSGGLDSSSVTAIAAQKAKVHTYSIHFGSECPNELEFSSLVAQHCHTQHHILEITFQQMWENLPETMAYLDDPIGDPLTVPNLLLAKLAQESVQVVLNGEGGDPCFGGPKNQPMLINNLYNNSVINQDSLQAYLIAFQKCATDLPQLLTKEVWTAVEKEPSVFWADLNSNANYLNRLMALNIKYKGADHILTKVNNLTQAARLHGLSPLFDQRVVDLSMQIPPEYKLSGVVEKAVLKQAVADLLPSEIIHRPKSGMMVPVQLGFRKYWQREARKLLLNPKAATAPYLNQSIIRNWLDYKGDTWNRYGVKLWLLVSLEIWLQVNKSV</sequence>
<organism evidence="12 13">
    <name type="scientific">Iningainema tapete BLCC-T55</name>
    <dbReference type="NCBI Taxonomy" id="2748662"/>
    <lineage>
        <taxon>Bacteria</taxon>
        <taxon>Bacillati</taxon>
        <taxon>Cyanobacteriota</taxon>
        <taxon>Cyanophyceae</taxon>
        <taxon>Nostocales</taxon>
        <taxon>Scytonemataceae</taxon>
        <taxon>Iningainema tapete</taxon>
    </lineage>
</organism>
<dbReference type="SUPFAM" id="SSF52402">
    <property type="entry name" value="Adenine nucleotide alpha hydrolases-like"/>
    <property type="match status" value="1"/>
</dbReference>
<dbReference type="Proteomes" id="UP000629098">
    <property type="component" value="Unassembled WGS sequence"/>
</dbReference>
<evidence type="ECO:0000256" key="6">
    <source>
        <dbReference type="ARBA" id="ARBA00022888"/>
    </source>
</evidence>
<reference evidence="12" key="1">
    <citation type="submission" date="2020-09" db="EMBL/GenBank/DDBJ databases">
        <title>Iningainema tapete sp. nov. (Scytonemataceae, Cyanobacteria) from greenhouses in central Florida (USA) produces two types of nodularin with biosynthetic potential for microcystin-LR and anabaenopeptins.</title>
        <authorList>
            <person name="Berthold D.E."/>
            <person name="Lefler F.W."/>
            <person name="Huang I.-S."/>
            <person name="Abdulla H."/>
            <person name="Zimba P.V."/>
            <person name="Laughinghouse H.D. IV."/>
        </authorList>
    </citation>
    <scope>NUCLEOTIDE SEQUENCE</scope>
    <source>
        <strain evidence="12">BLCCT55</strain>
    </source>
</reference>
<evidence type="ECO:0000256" key="2">
    <source>
        <dbReference type="ARBA" id="ARBA00005752"/>
    </source>
</evidence>
<dbReference type="Pfam" id="PF00733">
    <property type="entry name" value="Asn_synthase"/>
    <property type="match status" value="1"/>
</dbReference>
<keyword evidence="5 8" id="KW-0067">ATP-binding</keyword>
<dbReference type="GO" id="GO:0006529">
    <property type="term" value="P:asparagine biosynthetic process"/>
    <property type="evidence" value="ECO:0007669"/>
    <property type="project" value="UniProtKB-KW"/>
</dbReference>
<feature type="site" description="Important for beta-aspartyl-AMP intermediate formation" evidence="9">
    <location>
        <position position="354"/>
    </location>
</feature>
<dbReference type="GO" id="GO:0004066">
    <property type="term" value="F:asparagine synthase (glutamine-hydrolyzing) activity"/>
    <property type="evidence" value="ECO:0007669"/>
    <property type="project" value="UniProtKB-EC"/>
</dbReference>
<dbReference type="InterPro" id="IPR006426">
    <property type="entry name" value="Asn_synth_AEB"/>
</dbReference>
<name>A0A8J6XRZ1_9CYAN</name>
<dbReference type="InterPro" id="IPR051786">
    <property type="entry name" value="ASN_synthetase/amidase"/>
</dbReference>
<feature type="binding site" evidence="8">
    <location>
        <position position="96"/>
    </location>
    <ligand>
        <name>L-glutamine</name>
        <dbReference type="ChEBI" id="CHEBI:58359"/>
    </ligand>
</feature>
<dbReference type="Gene3D" id="3.60.20.10">
    <property type="entry name" value="Glutamine Phosphoribosylpyrophosphate, subunit 1, domain 1"/>
    <property type="match status" value="1"/>
</dbReference>
<accession>A0A8J6XRZ1</accession>
<dbReference type="AlphaFoldDB" id="A0A8J6XRZ1"/>
<gene>
    <name evidence="12" type="ORF">ICL16_36075</name>
</gene>
<comment type="similarity">
    <text evidence="2">Belongs to the asparagine synthetase family.</text>
</comment>
<evidence type="ECO:0000256" key="4">
    <source>
        <dbReference type="ARBA" id="ARBA00022741"/>
    </source>
</evidence>
<dbReference type="PANTHER" id="PTHR43284:SF1">
    <property type="entry name" value="ASPARAGINE SYNTHETASE"/>
    <property type="match status" value="1"/>
</dbReference>
<dbReference type="EMBL" id="JACXAE010000109">
    <property type="protein sequence ID" value="MBD2777325.1"/>
    <property type="molecule type" value="Genomic_DNA"/>
</dbReference>
<dbReference type="SUPFAM" id="SSF56235">
    <property type="entry name" value="N-terminal nucleophile aminohydrolases (Ntn hydrolases)"/>
    <property type="match status" value="1"/>
</dbReference>
<evidence type="ECO:0000256" key="5">
    <source>
        <dbReference type="ARBA" id="ARBA00022840"/>
    </source>
</evidence>
<dbReference type="InterPro" id="IPR017932">
    <property type="entry name" value="GATase_2_dom"/>
</dbReference>
<evidence type="ECO:0000313" key="13">
    <source>
        <dbReference type="Proteomes" id="UP000629098"/>
    </source>
</evidence>
<evidence type="ECO:0000313" key="12">
    <source>
        <dbReference type="EMBL" id="MBD2777325.1"/>
    </source>
</evidence>
<dbReference type="Gene3D" id="3.40.50.620">
    <property type="entry name" value="HUPs"/>
    <property type="match status" value="1"/>
</dbReference>
<keyword evidence="6" id="KW-0061">Asparagine biosynthesis</keyword>
<proteinExistence type="inferred from homology"/>
<dbReference type="InterPro" id="IPR029055">
    <property type="entry name" value="Ntn_hydrolases_N"/>
</dbReference>
<feature type="binding site" evidence="8">
    <location>
        <position position="279"/>
    </location>
    <ligand>
        <name>ATP</name>
        <dbReference type="ChEBI" id="CHEBI:30616"/>
    </ligand>
</feature>
<dbReference type="GO" id="GO:0005829">
    <property type="term" value="C:cytosol"/>
    <property type="evidence" value="ECO:0007669"/>
    <property type="project" value="TreeGrafter"/>
</dbReference>
<feature type="domain" description="Asparagine synthetase" evidence="10">
    <location>
        <begin position="233"/>
        <end position="575"/>
    </location>
</feature>
<feature type="domain" description="Glutamine amidotransferase type-2" evidence="11">
    <location>
        <begin position="61"/>
        <end position="162"/>
    </location>
</feature>
<dbReference type="PANTHER" id="PTHR43284">
    <property type="entry name" value="ASPARAGINE SYNTHETASE (GLUTAMINE-HYDROLYZING)"/>
    <property type="match status" value="1"/>
</dbReference>
<keyword evidence="13" id="KW-1185">Reference proteome</keyword>
<evidence type="ECO:0000259" key="11">
    <source>
        <dbReference type="Pfam" id="PF13537"/>
    </source>
</evidence>
<comment type="pathway">
    <text evidence="1">Amino-acid biosynthesis; L-asparagine biosynthesis; L-asparagine from L-aspartate (L-Gln route): step 1/1.</text>
</comment>